<keyword evidence="1" id="KW-0812">Transmembrane</keyword>
<feature type="transmembrane region" description="Helical" evidence="1">
    <location>
        <begin position="73"/>
        <end position="92"/>
    </location>
</feature>
<feature type="transmembrane region" description="Helical" evidence="1">
    <location>
        <begin position="104"/>
        <end position="126"/>
    </location>
</feature>
<feature type="transmembrane region" description="Helical" evidence="1">
    <location>
        <begin position="15"/>
        <end position="37"/>
    </location>
</feature>
<evidence type="ECO:0000313" key="3">
    <source>
        <dbReference type="Proteomes" id="UP000235945"/>
    </source>
</evidence>
<feature type="transmembrane region" description="Helical" evidence="1">
    <location>
        <begin position="43"/>
        <end position="61"/>
    </location>
</feature>
<gene>
    <name evidence="2" type="ORF">AF335_02555</name>
</gene>
<comment type="caution">
    <text evidence="2">The sequence shown here is derived from an EMBL/GenBank/DDBJ whole genome shotgun (WGS) entry which is preliminary data.</text>
</comment>
<dbReference type="Proteomes" id="UP000235945">
    <property type="component" value="Unassembled WGS sequence"/>
</dbReference>
<reference evidence="3" key="1">
    <citation type="submission" date="2015-07" db="EMBL/GenBank/DDBJ databases">
        <authorList>
            <person name="Graham D.E."/>
            <person name="Giannone R.J."/>
            <person name="Gulvik C.A."/>
            <person name="Hettich R.L."/>
            <person name="Klingeman D.M."/>
            <person name="Mahan K.M."/>
            <person name="Parry R.J."/>
            <person name="Spain J.C."/>
        </authorList>
    </citation>
    <scope>NUCLEOTIDE SEQUENCE [LARGE SCALE GENOMIC DNA]</scope>
    <source>
        <strain evidence="3">ATCC 27428</strain>
    </source>
</reference>
<proteinExistence type="predicted"/>
<protein>
    <submittedName>
        <fullName evidence="2">Uncharacterized protein</fullName>
    </submittedName>
</protein>
<dbReference type="EMBL" id="LGUI01000001">
    <property type="protein sequence ID" value="PNE35267.1"/>
    <property type="molecule type" value="Genomic_DNA"/>
</dbReference>
<keyword evidence="1" id="KW-1133">Transmembrane helix</keyword>
<evidence type="ECO:0000313" key="2">
    <source>
        <dbReference type="EMBL" id="PNE35267.1"/>
    </source>
</evidence>
<dbReference type="AlphaFoldDB" id="A0A2N8P2M0"/>
<organism evidence="2 3">
    <name type="scientific">Streptomyces eurocidicus</name>
    <name type="common">Streptoverticillium eurocidicus</name>
    <dbReference type="NCBI Taxonomy" id="66423"/>
    <lineage>
        <taxon>Bacteria</taxon>
        <taxon>Bacillati</taxon>
        <taxon>Actinomycetota</taxon>
        <taxon>Actinomycetes</taxon>
        <taxon>Kitasatosporales</taxon>
        <taxon>Streptomycetaceae</taxon>
        <taxon>Streptomyces</taxon>
    </lineage>
</organism>
<keyword evidence="1" id="KW-0472">Membrane</keyword>
<name>A0A2N8P2M0_STREU</name>
<keyword evidence="3" id="KW-1185">Reference proteome</keyword>
<evidence type="ECO:0000256" key="1">
    <source>
        <dbReference type="SAM" id="Phobius"/>
    </source>
</evidence>
<accession>A0A2N8P2M0</accession>
<sequence length="130" mass="13883">MGERAAPEAARGSRVMNIALVVAGAILTVGVLIDWALGKGFDWATSAWLLVLWPHGIRQLLLTRGRPRAAARAEAVGAWTPVAATVLLWTSLILGWRRGEGTDWIVLVAALLLPVAGVFLLGSVLARRRA</sequence>